<evidence type="ECO:0000259" key="1">
    <source>
        <dbReference type="PROSITE" id="PS52045"/>
    </source>
</evidence>
<dbReference type="OMA" id="TNSCFDL"/>
<dbReference type="PANTHER" id="PTHR31589">
    <property type="entry name" value="PROTEIN, PUTATIVE (DUF239)-RELATED-RELATED"/>
    <property type="match status" value="1"/>
</dbReference>
<dbReference type="KEGG" id="nta:107823543"/>
<dbReference type="STRING" id="4097.A0A1S4CX40"/>
<dbReference type="InterPro" id="IPR053168">
    <property type="entry name" value="Glutamic_endopeptidase"/>
</dbReference>
<dbReference type="RefSeq" id="XP_016505708.1">
    <property type="nucleotide sequence ID" value="XM_016650222.1"/>
</dbReference>
<organism evidence="2">
    <name type="scientific">Nicotiana tabacum</name>
    <name type="common">Common tobacco</name>
    <dbReference type="NCBI Taxonomy" id="4097"/>
    <lineage>
        <taxon>Eukaryota</taxon>
        <taxon>Viridiplantae</taxon>
        <taxon>Streptophyta</taxon>
        <taxon>Embryophyta</taxon>
        <taxon>Tracheophyta</taxon>
        <taxon>Spermatophyta</taxon>
        <taxon>Magnoliopsida</taxon>
        <taxon>eudicotyledons</taxon>
        <taxon>Gunneridae</taxon>
        <taxon>Pentapetalae</taxon>
        <taxon>asterids</taxon>
        <taxon>lamiids</taxon>
        <taxon>Solanales</taxon>
        <taxon>Solanaceae</taxon>
        <taxon>Nicotianoideae</taxon>
        <taxon>Nicotianeae</taxon>
        <taxon>Nicotiana</taxon>
    </lineage>
</organism>
<dbReference type="PROSITE" id="PS52045">
    <property type="entry name" value="NEPROSIN_PEP_CD"/>
    <property type="match status" value="1"/>
</dbReference>
<dbReference type="OrthoDB" id="1858978at2759"/>
<dbReference type="PANTHER" id="PTHR31589:SF208">
    <property type="entry name" value="NEPROSIN DOMAIN-CONTAINING PROTEIN"/>
    <property type="match status" value="1"/>
</dbReference>
<feature type="domain" description="Neprosin PEP catalytic" evidence="1">
    <location>
        <begin position="85"/>
        <end position="333"/>
    </location>
</feature>
<dbReference type="AlphaFoldDB" id="A0A1S4CX40"/>
<evidence type="ECO:0000313" key="2">
    <source>
        <dbReference type="RefSeq" id="XP_016505708.1"/>
    </source>
</evidence>
<name>A0A1S4CX40_TOBAC</name>
<sequence>MTKGIFNEQMKPSSYVKEIASTASTSDTLPTIGLPDGGCPVGTVPIRRYTKEDLIRHKLLPPSEDNTIDRHTNRDNFTDTKDRRIKPLKGYKRAIVTTEDNPNNTFGGASMIAAIYNPSSVGQQHSACRLKLIKGKSIIQTGWRVDPTLYGDNRTRIFIHFDDGTNSCFDLLCPSFVLITTRLSFGQPFPHISQINGKHFDWGFRINWDVKKGNWWLFLEETRNNYVPIGFWPREVFDDFDYYATRVEWGGVVYSPPGILEPPMGSGLYAFIRNAKVIAYCRNITALNDKGEYINLGELPTFTTNPMLYNAIDVPDNGIRYNHTIFYGGAGEI</sequence>
<dbReference type="Pfam" id="PF03080">
    <property type="entry name" value="Neprosin"/>
    <property type="match status" value="1"/>
</dbReference>
<dbReference type="Gene3D" id="3.90.1320.10">
    <property type="entry name" value="Outer-capsid protein sigma 3, large lobe"/>
    <property type="match status" value="1"/>
</dbReference>
<accession>A0A1S4CX40</accession>
<proteinExistence type="predicted"/>
<gene>
    <name evidence="2" type="primary">LOC107823543</name>
</gene>
<dbReference type="PaxDb" id="4097-A0A1S4CX40"/>
<protein>
    <recommendedName>
        <fullName evidence="1">Neprosin PEP catalytic domain-containing protein</fullName>
    </recommendedName>
</protein>
<dbReference type="InterPro" id="IPR004314">
    <property type="entry name" value="Neprosin"/>
</dbReference>
<reference evidence="2" key="1">
    <citation type="submission" date="2025-08" db="UniProtKB">
        <authorList>
            <consortium name="RefSeq"/>
        </authorList>
    </citation>
    <scope>IDENTIFICATION</scope>
</reference>